<dbReference type="AlphaFoldDB" id="Q24736"/>
<dbReference type="PANTHER" id="PTHR21301">
    <property type="entry name" value="REVERSE TRANSCRIPTASE"/>
    <property type="match status" value="1"/>
</dbReference>
<dbReference type="InterPro" id="IPR000305">
    <property type="entry name" value="GIY-YIG_endonuc"/>
</dbReference>
<dbReference type="PROSITE" id="PS50878">
    <property type="entry name" value="RT_POL"/>
    <property type="match status" value="1"/>
</dbReference>
<dbReference type="InterPro" id="IPR000477">
    <property type="entry name" value="RT_dom"/>
</dbReference>
<evidence type="ECO:0000313" key="3">
    <source>
        <dbReference type="EMBL" id="AAA92124.2"/>
    </source>
</evidence>
<dbReference type="PANTHER" id="PTHR21301:SF10">
    <property type="entry name" value="REVERSE TRANSCRIPTASE DOMAIN-CONTAINING PROTEIN"/>
    <property type="match status" value="1"/>
</dbReference>
<dbReference type="Pfam" id="PF00078">
    <property type="entry name" value="RVT_1"/>
    <property type="match status" value="1"/>
</dbReference>
<dbReference type="CDD" id="cd00304">
    <property type="entry name" value="RT_like"/>
    <property type="match status" value="1"/>
</dbReference>
<dbReference type="EMBL" id="U49102">
    <property type="protein sequence ID" value="AAA92124.2"/>
    <property type="molecule type" value="Genomic_DNA"/>
</dbReference>
<dbReference type="InterPro" id="IPR043502">
    <property type="entry name" value="DNA/RNA_pol_sf"/>
</dbReference>
<evidence type="ECO:0000259" key="2">
    <source>
        <dbReference type="PROSITE" id="PS50878"/>
    </source>
</evidence>
<proteinExistence type="predicted"/>
<dbReference type="InterPro" id="IPR058912">
    <property type="entry name" value="HTH_animal"/>
</dbReference>
<evidence type="ECO:0000259" key="1">
    <source>
        <dbReference type="PROSITE" id="PS50164"/>
    </source>
</evidence>
<dbReference type="FlyBase" id="FBgn0044148">
    <property type="gene designation" value="Dvir\Penelope\ORF1"/>
</dbReference>
<dbReference type="PROSITE" id="PS50164">
    <property type="entry name" value="GIY_YIG"/>
    <property type="match status" value="1"/>
</dbReference>
<reference evidence="3" key="2">
    <citation type="journal article" date="2004" name="Proc. Natl. Acad. Sci. U.S.A.">
        <title>Reverse transcriptase and endonuclease activities encoded by Penelope-like retroelements.</title>
        <authorList>
            <person name="Pyatkov K.I."/>
            <person name="Arkhipova I.R."/>
            <person name="Malkova N.V."/>
            <person name="Finnegan D.J."/>
            <person name="Evgen'ev M.B."/>
        </authorList>
    </citation>
    <scope>NUCLEOTIDE SEQUENCE</scope>
</reference>
<dbReference type="SUPFAM" id="SSF56672">
    <property type="entry name" value="DNA/RNA polymerases"/>
    <property type="match status" value="1"/>
</dbReference>
<gene>
    <name evidence="4" type="primary">ORF1</name>
</gene>
<name>Q24736_DROVI</name>
<dbReference type="Pfam" id="PF26215">
    <property type="entry name" value="HTH_animal"/>
    <property type="match status" value="1"/>
</dbReference>
<feature type="domain" description="Reverse transcriptase" evidence="2">
    <location>
        <begin position="349"/>
        <end position="587"/>
    </location>
</feature>
<dbReference type="CDD" id="cd10442">
    <property type="entry name" value="GIY-YIG_PLEs"/>
    <property type="match status" value="1"/>
</dbReference>
<organism evidence="3">
    <name type="scientific">Drosophila virilis</name>
    <name type="common">Fruit fly</name>
    <dbReference type="NCBI Taxonomy" id="7244"/>
    <lineage>
        <taxon>Eukaryota</taxon>
        <taxon>Metazoa</taxon>
        <taxon>Ecdysozoa</taxon>
        <taxon>Arthropoda</taxon>
        <taxon>Hexapoda</taxon>
        <taxon>Insecta</taxon>
        <taxon>Pterygota</taxon>
        <taxon>Neoptera</taxon>
        <taxon>Endopterygota</taxon>
        <taxon>Diptera</taxon>
        <taxon>Brachycera</taxon>
        <taxon>Muscomorpha</taxon>
        <taxon>Ephydroidea</taxon>
        <taxon>Drosophilidae</taxon>
        <taxon>Drosophila</taxon>
    </lineage>
</organism>
<evidence type="ECO:0000313" key="4">
    <source>
        <dbReference type="FlyBase" id="FBgn0044148"/>
    </source>
</evidence>
<accession>Q24736</accession>
<dbReference type="GO" id="GO:0071897">
    <property type="term" value="P:DNA biosynthetic process"/>
    <property type="evidence" value="ECO:0007669"/>
    <property type="project" value="UniProtKB-ARBA"/>
</dbReference>
<protein>
    <submittedName>
        <fullName evidence="3">ORF1</fullName>
    </submittedName>
</protein>
<feature type="domain" description="GIY-YIG" evidence="1">
    <location>
        <begin position="725"/>
        <end position="815"/>
    </location>
</feature>
<sequence>MERSPEPSININGRHAVCTATNMSYAKIKTKYKDSKRTINKFQLTLVKLTKLKSSLKFLLKCRKSNLIPNFIKNLTQHLTILTTDNKTHPDITRTLTRHTHFYHTKILNLLIKHKHNLLQEQTKHMEKAKTNIEQLMTTDDAKAFFESERNIENKITTTLKKRQETKHDKLRDQRNLALADNNTQREWFVNKTKIEFPPNVVALLAKGPKFALPISKRDFPLLKYIADGEELVQTIKEKETQESARTKFSLLVKEHKTKNNQNSRDRAILDTVEQTRKLLKENINIKILSSDKGNKTVAMDEDEYKNKMTNILDDLCAYRTLRLDPTSRLQTKNNTFVAQLFKMGLISKDERNKMTTTTAVPPRIYGLPKIHKEGTPLRPICSSIGSPSYGLCKYIIQILKNLTMDSRYNIKNAVDFKDRVNNSQIREEETLVSFDVVSLFPSIPIELALDTIRQKWTKLEEHTNIPKQLFMDIVRFCIEENRYFKYEDKIYTQLKGMPMGSPASPVIADILMEELLDKITDKLKIKPRLLTKYVDDLFAITNKIDVENILKELNSFHKQIKFTMELEKDGKLPFLDSIVSRMDNTLKIKWYRKPIASGRILNFNSNHPKSMIINTALGCMNRMMKISDTIYHKEIEHEIKELLTKNDFPPNIIKTLLKRRQIERKKPTEPAKIYKSLIYVPRLSERLTNSDCYNKQDIKVAHKPTNTLQKFFNKIKSKIPMIEKSNVVYQIPCGGDNNNKCNSVYIGTTKSKLKTRISQHKSDFKLRHQNNIQKTALMTHCIRSNHTPNFDETTILQQEQHYNKRHTLEMLHIINTPTYKRLNYKTDTENCAHLYRHLLNSQTTSVTISTSKSADV</sequence>
<reference evidence="3" key="1">
    <citation type="journal article" date="1997" name="Proc. Natl. Acad. Sci. U.S.A.">
        <title>Penelope, a new family of transposable elements and its possible role in hybrid dysgenesis in Drosophila virilis.</title>
        <authorList>
            <person name="Evgen'ev M.B."/>
            <person name="Zelentsova H."/>
            <person name="Shostak N."/>
            <person name="Kozitsina M."/>
            <person name="Barskyi V."/>
            <person name="Lankenau D.H."/>
            <person name="Corces V.G."/>
        </authorList>
    </citation>
    <scope>NUCLEOTIDE SEQUENCE</scope>
</reference>